<evidence type="ECO:0000256" key="3">
    <source>
        <dbReference type="ARBA" id="ARBA00004685"/>
    </source>
</evidence>
<dbReference type="CDD" id="cd11041">
    <property type="entry name" value="CYP503A1-like"/>
    <property type="match status" value="1"/>
</dbReference>
<evidence type="ECO:0000256" key="7">
    <source>
        <dbReference type="ARBA" id="ARBA00022723"/>
    </source>
</evidence>
<name>A0A364MZ37_STELY</name>
<dbReference type="EMBL" id="QGDH01000096">
    <property type="protein sequence ID" value="RAR07763.1"/>
    <property type="molecule type" value="Genomic_DNA"/>
</dbReference>
<comment type="similarity">
    <text evidence="4">Belongs to the cytochrome P450 family.</text>
</comment>
<reference evidence="16" key="1">
    <citation type="submission" date="2018-05" db="EMBL/GenBank/DDBJ databases">
        <title>Draft genome sequence of Stemphylium lycopersici strain CIDEFI 213.</title>
        <authorList>
            <person name="Medina R."/>
            <person name="Franco M.E.E."/>
            <person name="Lucentini C.G."/>
            <person name="Saparrat M.C.N."/>
            <person name="Balatti P.A."/>
        </authorList>
    </citation>
    <scope>NUCLEOTIDE SEQUENCE [LARGE SCALE GENOMIC DNA]</scope>
    <source>
        <strain evidence="16">CIDEFI 213</strain>
    </source>
</reference>
<evidence type="ECO:0000256" key="8">
    <source>
        <dbReference type="ARBA" id="ARBA00022989"/>
    </source>
</evidence>
<dbReference type="GO" id="GO:0016705">
    <property type="term" value="F:oxidoreductase activity, acting on paired donors, with incorporation or reduction of molecular oxygen"/>
    <property type="evidence" value="ECO:0007669"/>
    <property type="project" value="InterPro"/>
</dbReference>
<dbReference type="PROSITE" id="PS51257">
    <property type="entry name" value="PROKAR_LIPOPROTEIN"/>
    <property type="match status" value="1"/>
</dbReference>
<feature type="binding site" description="axial binding residue" evidence="13">
    <location>
        <position position="612"/>
    </location>
    <ligand>
        <name>heme</name>
        <dbReference type="ChEBI" id="CHEBI:30413"/>
    </ligand>
    <ligandPart>
        <name>Fe</name>
        <dbReference type="ChEBI" id="CHEBI:18248"/>
    </ligandPart>
</feature>
<keyword evidence="12 14" id="KW-0472">Membrane</keyword>
<dbReference type="InterPro" id="IPR005178">
    <property type="entry name" value="Ostalpha/TMEM184C"/>
</dbReference>
<dbReference type="InterPro" id="IPR001128">
    <property type="entry name" value="Cyt_P450"/>
</dbReference>
<evidence type="ECO:0000256" key="2">
    <source>
        <dbReference type="ARBA" id="ARBA00004141"/>
    </source>
</evidence>
<dbReference type="SUPFAM" id="SSF48264">
    <property type="entry name" value="Cytochrome P450"/>
    <property type="match status" value="1"/>
</dbReference>
<evidence type="ECO:0000256" key="6">
    <source>
        <dbReference type="ARBA" id="ARBA00022692"/>
    </source>
</evidence>
<keyword evidence="7 13" id="KW-0479">Metal-binding</keyword>
<dbReference type="Pfam" id="PF03619">
    <property type="entry name" value="Solute_trans_a"/>
    <property type="match status" value="1"/>
</dbReference>
<dbReference type="PANTHER" id="PTHR46206">
    <property type="entry name" value="CYTOCHROME P450"/>
    <property type="match status" value="1"/>
</dbReference>
<keyword evidence="9" id="KW-0560">Oxidoreductase</keyword>
<feature type="transmembrane region" description="Helical" evidence="14">
    <location>
        <begin position="23"/>
        <end position="45"/>
    </location>
</feature>
<evidence type="ECO:0000313" key="16">
    <source>
        <dbReference type="Proteomes" id="UP000249619"/>
    </source>
</evidence>
<keyword evidence="10 13" id="KW-0408">Iron</keyword>
<proteinExistence type="inferred from homology"/>
<comment type="subcellular location">
    <subcellularLocation>
        <location evidence="2">Membrane</location>
        <topology evidence="2">Multi-pass membrane protein</topology>
    </subcellularLocation>
</comment>
<dbReference type="PANTHER" id="PTHR46206:SF2">
    <property type="entry name" value="CYTOCHROME P450 MONOOXYGENASE AUSG-RELATED"/>
    <property type="match status" value="1"/>
</dbReference>
<keyword evidence="6 14" id="KW-0812">Transmembrane</keyword>
<evidence type="ECO:0000256" key="1">
    <source>
        <dbReference type="ARBA" id="ARBA00001971"/>
    </source>
</evidence>
<dbReference type="InterPro" id="IPR036396">
    <property type="entry name" value="Cyt_P450_sf"/>
</dbReference>
<dbReference type="PRINTS" id="PR00465">
    <property type="entry name" value="EP450IV"/>
</dbReference>
<evidence type="ECO:0000256" key="12">
    <source>
        <dbReference type="ARBA" id="ARBA00023136"/>
    </source>
</evidence>
<comment type="pathway">
    <text evidence="3">Mycotoxin biosynthesis.</text>
</comment>
<keyword evidence="8 14" id="KW-1133">Transmembrane helix</keyword>
<feature type="transmembrane region" description="Helical" evidence="14">
    <location>
        <begin position="65"/>
        <end position="83"/>
    </location>
</feature>
<dbReference type="Proteomes" id="UP000249619">
    <property type="component" value="Unassembled WGS sequence"/>
</dbReference>
<dbReference type="GO" id="GO:0005506">
    <property type="term" value="F:iron ion binding"/>
    <property type="evidence" value="ECO:0007669"/>
    <property type="project" value="InterPro"/>
</dbReference>
<evidence type="ECO:0000313" key="15">
    <source>
        <dbReference type="EMBL" id="RAR07763.1"/>
    </source>
</evidence>
<dbReference type="GO" id="GO:0020037">
    <property type="term" value="F:heme binding"/>
    <property type="evidence" value="ECO:0007669"/>
    <property type="project" value="InterPro"/>
</dbReference>
<keyword evidence="5 13" id="KW-0349">Heme</keyword>
<sequence>MAKCKNPLDVGVDEEPLIGDLKAHGLLITIAVACSLVAVTLSLYLVYRHLTNYTQPKLQKLTIRIVLMVPVYSICCTLSIPFYKESIYLGAIYEFYESIVIASFFLLLCRYIHTDLQSVRQLFALVEPQPWVFPVRIFRKYVLRHKTDNTPDGAKWFSFCVVKLGGAIAKCVTEALDVYCKKSNSASHARIWFTFSQLTSDGGAMSPTSKISYPSLSVGIPKTVLCFEMALVSILHLYAYPYDVFQKYKALSDEENIVHDTEWNDPGNHHMGIPLQDDQIAAPCSKLAKTTDHLHSPIHGLGWALRLPKRLGALRETHRRRNNFHAHVTGFEPFGALEHKNRILQTVIKKQLTKYLNTVTEPLSKEPTVAIDVIFGNEHGLHRLRFHNGFENDGSSLDTEAARPLVFQGRKDGSAILAPMVEKRKKIKAEAREKGELVPEFNEMFEWLEYESKGTKFNPVGYQMVLSFAAIHTTSDLLGQTMMHLADEPQSIAALREEIVRVLSTDGLTKAALANLKLVDSALKEIQRVKPVAMRRLAKQKVVLPDGTVIHKGDQVAVDGFNMIDPEIYPEPEKYDTYRYYRMRKDPATANKAHLVSTGPDNLTFGHGSQSCPGRFFSANEMKIAL</sequence>
<dbReference type="GO" id="GO:0016020">
    <property type="term" value="C:membrane"/>
    <property type="evidence" value="ECO:0007669"/>
    <property type="project" value="UniProtKB-SubCell"/>
</dbReference>
<evidence type="ECO:0000256" key="9">
    <source>
        <dbReference type="ARBA" id="ARBA00023002"/>
    </source>
</evidence>
<organism evidence="15 16">
    <name type="scientific">Stemphylium lycopersici</name>
    <name type="common">Tomato gray leaf spot disease fungus</name>
    <name type="synonym">Thyrospora lycopersici</name>
    <dbReference type="NCBI Taxonomy" id="183478"/>
    <lineage>
        <taxon>Eukaryota</taxon>
        <taxon>Fungi</taxon>
        <taxon>Dikarya</taxon>
        <taxon>Ascomycota</taxon>
        <taxon>Pezizomycotina</taxon>
        <taxon>Dothideomycetes</taxon>
        <taxon>Pleosporomycetidae</taxon>
        <taxon>Pleosporales</taxon>
        <taxon>Pleosporineae</taxon>
        <taxon>Pleosporaceae</taxon>
        <taxon>Stemphylium</taxon>
    </lineage>
</organism>
<dbReference type="Gene3D" id="1.10.630.10">
    <property type="entry name" value="Cytochrome P450"/>
    <property type="match status" value="1"/>
</dbReference>
<evidence type="ECO:0000256" key="13">
    <source>
        <dbReference type="PIRSR" id="PIRSR602403-1"/>
    </source>
</evidence>
<evidence type="ECO:0000256" key="14">
    <source>
        <dbReference type="SAM" id="Phobius"/>
    </source>
</evidence>
<dbReference type="SMART" id="SM01417">
    <property type="entry name" value="Solute_trans_a"/>
    <property type="match status" value="1"/>
</dbReference>
<dbReference type="AlphaFoldDB" id="A0A364MZ37"/>
<dbReference type="STRING" id="183478.A0A364MZ37"/>
<keyword evidence="11 15" id="KW-0503">Monooxygenase</keyword>
<dbReference type="InterPro" id="IPR002403">
    <property type="entry name" value="Cyt_P450_E_grp-IV"/>
</dbReference>
<keyword evidence="16" id="KW-1185">Reference proteome</keyword>
<protein>
    <submittedName>
        <fullName evidence="15">Cytochrome P450 monooxygenase-like protein</fullName>
    </submittedName>
</protein>
<evidence type="ECO:0000256" key="10">
    <source>
        <dbReference type="ARBA" id="ARBA00023004"/>
    </source>
</evidence>
<comment type="caution">
    <text evidence="15">The sequence shown here is derived from an EMBL/GenBank/DDBJ whole genome shotgun (WGS) entry which is preliminary data.</text>
</comment>
<feature type="transmembrane region" description="Helical" evidence="14">
    <location>
        <begin position="95"/>
        <end position="113"/>
    </location>
</feature>
<dbReference type="Pfam" id="PF00067">
    <property type="entry name" value="p450"/>
    <property type="match status" value="1"/>
</dbReference>
<evidence type="ECO:0000256" key="4">
    <source>
        <dbReference type="ARBA" id="ARBA00010617"/>
    </source>
</evidence>
<comment type="cofactor">
    <cofactor evidence="1 13">
        <name>heme</name>
        <dbReference type="ChEBI" id="CHEBI:30413"/>
    </cofactor>
</comment>
<evidence type="ECO:0000256" key="11">
    <source>
        <dbReference type="ARBA" id="ARBA00023033"/>
    </source>
</evidence>
<accession>A0A364MZ37</accession>
<gene>
    <name evidence="15" type="ORF">DDE83_006330</name>
</gene>
<evidence type="ECO:0000256" key="5">
    <source>
        <dbReference type="ARBA" id="ARBA00022617"/>
    </source>
</evidence>
<dbReference type="GO" id="GO:0004497">
    <property type="term" value="F:monooxygenase activity"/>
    <property type="evidence" value="ECO:0007669"/>
    <property type="project" value="UniProtKB-KW"/>
</dbReference>